<comment type="caution">
    <text evidence="4">The sequence shown here is derived from an EMBL/GenBank/DDBJ whole genome shotgun (WGS) entry which is preliminary data.</text>
</comment>
<evidence type="ECO:0000259" key="3">
    <source>
        <dbReference type="PROSITE" id="PS50879"/>
    </source>
</evidence>
<dbReference type="InterPro" id="IPR036397">
    <property type="entry name" value="RNaseH_sf"/>
</dbReference>
<dbReference type="InterPro" id="IPR036691">
    <property type="entry name" value="Endo/exonu/phosph_ase_sf"/>
</dbReference>
<dbReference type="Gene3D" id="3.60.10.10">
    <property type="entry name" value="Endonuclease/exonuclease/phosphatase"/>
    <property type="match status" value="1"/>
</dbReference>
<dbReference type="SUPFAM" id="SSF53098">
    <property type="entry name" value="Ribonuclease H-like"/>
    <property type="match status" value="1"/>
</dbReference>
<evidence type="ECO:0008006" key="6">
    <source>
        <dbReference type="Google" id="ProtNLM"/>
    </source>
</evidence>
<evidence type="ECO:0000259" key="2">
    <source>
        <dbReference type="PROSITE" id="PS50878"/>
    </source>
</evidence>
<dbReference type="GO" id="GO:0004523">
    <property type="term" value="F:RNA-DNA hybrid ribonuclease activity"/>
    <property type="evidence" value="ECO:0007669"/>
    <property type="project" value="InterPro"/>
</dbReference>
<dbReference type="PANTHER" id="PTHR33481">
    <property type="entry name" value="REVERSE TRANSCRIPTASE"/>
    <property type="match status" value="1"/>
</dbReference>
<dbReference type="SUPFAM" id="SSF56672">
    <property type="entry name" value="DNA/RNA polymerases"/>
    <property type="match status" value="1"/>
</dbReference>
<dbReference type="Pfam" id="PF00075">
    <property type="entry name" value="RNase_H"/>
    <property type="match status" value="1"/>
</dbReference>
<name>A0A4Y9XQC2_9APHY</name>
<reference evidence="4 5" key="1">
    <citation type="submission" date="2019-01" db="EMBL/GenBank/DDBJ databases">
        <title>Genome sequencing of the rare red list fungi Fomitopsis rosea.</title>
        <authorList>
            <person name="Buettner E."/>
            <person name="Kellner H."/>
        </authorList>
    </citation>
    <scope>NUCLEOTIDE SEQUENCE [LARGE SCALE GENOMIC DNA]</scope>
    <source>
        <strain evidence="4 5">DSM 105464</strain>
    </source>
</reference>
<dbReference type="Pfam" id="PF14529">
    <property type="entry name" value="Exo_endo_phos_2"/>
    <property type="match status" value="1"/>
</dbReference>
<protein>
    <recommendedName>
        <fullName evidence="6">Reverse transcriptase (RNA-dependent DNA polymerase)</fullName>
    </recommendedName>
</protein>
<feature type="region of interest" description="Disordered" evidence="1">
    <location>
        <begin position="396"/>
        <end position="415"/>
    </location>
</feature>
<feature type="domain" description="RNase H type-1" evidence="3">
    <location>
        <begin position="984"/>
        <end position="1123"/>
    </location>
</feature>
<dbReference type="Gene3D" id="3.30.420.10">
    <property type="entry name" value="Ribonuclease H-like superfamily/Ribonuclease H"/>
    <property type="match status" value="1"/>
</dbReference>
<dbReference type="CDD" id="cd09276">
    <property type="entry name" value="Rnase_HI_RT_non_LTR"/>
    <property type="match status" value="1"/>
</dbReference>
<dbReference type="GO" id="GO:0003676">
    <property type="term" value="F:nucleic acid binding"/>
    <property type="evidence" value="ECO:0007669"/>
    <property type="project" value="InterPro"/>
</dbReference>
<evidence type="ECO:0000313" key="5">
    <source>
        <dbReference type="Proteomes" id="UP000298390"/>
    </source>
</evidence>
<evidence type="ECO:0000313" key="4">
    <source>
        <dbReference type="EMBL" id="TFY52504.1"/>
    </source>
</evidence>
<gene>
    <name evidence="4" type="ORF">EVJ58_g9980</name>
</gene>
<dbReference type="InterPro" id="IPR043502">
    <property type="entry name" value="DNA/RNA_pol_sf"/>
</dbReference>
<dbReference type="Pfam" id="PF00078">
    <property type="entry name" value="RVT_1"/>
    <property type="match status" value="1"/>
</dbReference>
<dbReference type="SUPFAM" id="SSF56219">
    <property type="entry name" value="DNase I-like"/>
    <property type="match status" value="1"/>
</dbReference>
<dbReference type="Proteomes" id="UP000298390">
    <property type="component" value="Unassembled WGS sequence"/>
</dbReference>
<dbReference type="PROSITE" id="PS50878">
    <property type="entry name" value="RT_POL"/>
    <property type="match status" value="1"/>
</dbReference>
<dbReference type="CDD" id="cd01650">
    <property type="entry name" value="RT_nLTR_like"/>
    <property type="match status" value="1"/>
</dbReference>
<dbReference type="InterPro" id="IPR005135">
    <property type="entry name" value="Endo/exonuclease/phosphatase"/>
</dbReference>
<feature type="domain" description="Reverse transcriptase" evidence="2">
    <location>
        <begin position="501"/>
        <end position="779"/>
    </location>
</feature>
<sequence length="1299" mass="147798">MSDETKTLKICQLNANKSNTAQSAFLHTIADYDVVALQEPHIDFLKNTRASQNWIVIYPTGHKDSDATSRSLTLINKRISTNSWTAIPIPSPDITAFTLRTPTTLLHLFNVYNPQDSDLVQAHLARETRRLLRDDEEEEAQVVWLGDFNRHHPLWDDERNMHLFTDQNLNRAEELIRLLSAFDLHMLLPEGIPTLEASNTKNLTRPDNVFATKGLADSLLVCKTDLDLRPPCTDHFPVVTTLQLDVPLSTPKTFRNFRKVEWAEFRTKLVIRLENLPDVEKGIHTKESFNSTLDALMDALTDTIKETVPETKPPPFAKRWFSKELNTMRREVGRLGRRAWKLREFPDHPIHHEYRSLRNRYGDQIRSAKRAHWDAWLEEADTRSIWTVGKYIRAGSSDGSKSRIPPLRRPNSTTLERDNTAKSEILYETFFPQPPPDIDQPDAEPFPPNAFEFAHVTDEQIADACHRLKEFKAAGPDGIPNEVYKRCADLLIPYLGPLFRATFDLHHYPDQWKQSITVVLRKPGRSDYSVAKSYRPIALMNCMGKILSSCVTETVEFELEKLGLFPKHHFGGRAGRTTTDSLHLLTKTVYDAWRTKKVVSILFLDVEAAFPSAIPERLFHEMRKLGIPETVVGWLRRKLQGRQTRLSFDDFISELFEILSGIDQGCPLSVLLYKIYNLMLLECADEQNGEMALGFIDDVAALAIGRNLESTTRTLKRYMERRGGAKHWSRTRNSRFETSKLNLVHADPSLSAADMGPPLVLADGTVQPSEAAKFLGVWVDRKLTFKRQAEYALKKGTTWLMQFGRLARPKGGLSLCHVRTLYQQMLLPGMLYAASVWITPQRKVEGRQRLYGSVGVIRKLARIHRQACIMMTGAMRTTATDVMEAHLNLLPFHLLVDKMIMREASRLCTLPTTHPLHPHVKKAAAGVERHRSPLHEILTAYDLRPTEIEKIEAVRLPPGWRPPYTVSIAENKEAALEEERKWEYKPGPHVYTDGSDVDGGVGAAAVLTRPGRETKVLRYRLGSAKEHTVYEAEIVGLILGVILIARELSARVASCAADNTACLQASRNRKPHPGHYLIDKLLRDVDRLQRRHPGIRFTLRWVPGHKGVEGNEMADEEAKKAARGDESEAALLPSWLRAGLPISLSKVRQTFNEVLAERAKEEWRASPRAERMDRINPDLPSKGYCKLTEQLPRRHASILFQLRTEHAPLQRHLHRIQRADSPSCPNCNMAQETVYHFLMECPAYDDHRARLALDAGPAARSIRHLLTTPKLMGALFRYIHATGRFTTTYGSLSLRDERS</sequence>
<dbReference type="PANTHER" id="PTHR33481:SF1">
    <property type="entry name" value="ENDONUCLEASE_EXONUCLEASE_PHOSPHATASE DOMAIN-CONTAINING PROTEIN-RELATED"/>
    <property type="match status" value="1"/>
</dbReference>
<proteinExistence type="predicted"/>
<dbReference type="EMBL" id="SEKV01000964">
    <property type="protein sequence ID" value="TFY52504.1"/>
    <property type="molecule type" value="Genomic_DNA"/>
</dbReference>
<accession>A0A4Y9XQC2</accession>
<organism evidence="4 5">
    <name type="scientific">Rhodofomes roseus</name>
    <dbReference type="NCBI Taxonomy" id="34475"/>
    <lineage>
        <taxon>Eukaryota</taxon>
        <taxon>Fungi</taxon>
        <taxon>Dikarya</taxon>
        <taxon>Basidiomycota</taxon>
        <taxon>Agaricomycotina</taxon>
        <taxon>Agaricomycetes</taxon>
        <taxon>Polyporales</taxon>
        <taxon>Rhodofomes</taxon>
    </lineage>
</organism>
<dbReference type="PROSITE" id="PS50879">
    <property type="entry name" value="RNASE_H_1"/>
    <property type="match status" value="1"/>
</dbReference>
<dbReference type="STRING" id="34475.A0A4Y9XQC2"/>
<dbReference type="InterPro" id="IPR012337">
    <property type="entry name" value="RNaseH-like_sf"/>
</dbReference>
<evidence type="ECO:0000256" key="1">
    <source>
        <dbReference type="SAM" id="MobiDB-lite"/>
    </source>
</evidence>
<dbReference type="InterPro" id="IPR000477">
    <property type="entry name" value="RT_dom"/>
</dbReference>
<dbReference type="InterPro" id="IPR002156">
    <property type="entry name" value="RNaseH_domain"/>
</dbReference>